<evidence type="ECO:0008006" key="3">
    <source>
        <dbReference type="Google" id="ProtNLM"/>
    </source>
</evidence>
<accession>G5HBA8</accession>
<dbReference type="STRING" id="742725.HMPREF9450_01923"/>
<dbReference type="PATRIC" id="fig|742725.3.peg.2020"/>
<name>G5HBA8_9BACT</name>
<dbReference type="EMBL" id="ADLD01000013">
    <property type="protein sequence ID" value="EHB91874.1"/>
    <property type="molecule type" value="Genomic_DNA"/>
</dbReference>
<dbReference type="GeneID" id="92815049"/>
<evidence type="ECO:0000313" key="1">
    <source>
        <dbReference type="EMBL" id="EHB91874.1"/>
    </source>
</evidence>
<organism evidence="1 2">
    <name type="scientific">Alistipes indistinctus YIT 12060</name>
    <dbReference type="NCBI Taxonomy" id="742725"/>
    <lineage>
        <taxon>Bacteria</taxon>
        <taxon>Pseudomonadati</taxon>
        <taxon>Bacteroidota</taxon>
        <taxon>Bacteroidia</taxon>
        <taxon>Bacteroidales</taxon>
        <taxon>Rikenellaceae</taxon>
        <taxon>Alistipes</taxon>
    </lineage>
</organism>
<dbReference type="OrthoDB" id="1002882at2"/>
<dbReference type="Proteomes" id="UP000006008">
    <property type="component" value="Unassembled WGS sequence"/>
</dbReference>
<keyword evidence="2" id="KW-1185">Reference proteome</keyword>
<dbReference type="RefSeq" id="WP_009134729.1">
    <property type="nucleotide sequence ID" value="NZ_CP102250.1"/>
</dbReference>
<protein>
    <recommendedName>
        <fullName evidence="3">DUF3876 domain-containing protein</fullName>
    </recommendedName>
</protein>
<sequence>MANRKNKAASLLRKFGQVQSIIREFDAYLRTVQAENEADRICGSWVGLNGNYCLTIRKCGEGYSAMLCDNTRLYKVIVREVVLHVSGGMIIVPGQSDDETPQTVFYQSRQNRLRFGEYGVFESEEAVLRRTDSYRCGEWYDPQETM</sequence>
<comment type="caution">
    <text evidence="1">The sequence shown here is derived from an EMBL/GenBank/DDBJ whole genome shotgun (WGS) entry which is preliminary data.</text>
</comment>
<gene>
    <name evidence="1" type="ORF">HMPREF9450_01923</name>
</gene>
<proteinExistence type="predicted"/>
<reference evidence="1 2" key="1">
    <citation type="submission" date="2011-08" db="EMBL/GenBank/DDBJ databases">
        <title>The Genome Sequence of Alistipes indistinctus YIT 12060.</title>
        <authorList>
            <consortium name="The Broad Institute Genome Sequencing Platform"/>
            <person name="Earl A."/>
            <person name="Ward D."/>
            <person name="Feldgarden M."/>
            <person name="Gevers D."/>
            <person name="Morotomi M."/>
            <person name="Young S.K."/>
            <person name="Zeng Q."/>
            <person name="Gargeya S."/>
            <person name="Fitzgerald M."/>
            <person name="Haas B."/>
            <person name="Abouelleil A."/>
            <person name="Alvarado L."/>
            <person name="Arachchi H.M."/>
            <person name="Berlin A."/>
            <person name="Brown A."/>
            <person name="Chapman S.B."/>
            <person name="Chen Z."/>
            <person name="Dunbar C."/>
            <person name="Freedman E."/>
            <person name="Gearin G."/>
            <person name="Gellesch M."/>
            <person name="Goldberg J."/>
            <person name="Griggs A."/>
            <person name="Gujja S."/>
            <person name="Heiman D."/>
            <person name="Howarth C."/>
            <person name="Larson L."/>
            <person name="Lui A."/>
            <person name="MacDonald P.J.P."/>
            <person name="Montmayeur A."/>
            <person name="Murphy C."/>
            <person name="Neiman D."/>
            <person name="Pearson M."/>
            <person name="Priest M."/>
            <person name="Roberts A."/>
            <person name="Saif S."/>
            <person name="Shea T."/>
            <person name="Shenoy N."/>
            <person name="Sisk P."/>
            <person name="Stolte C."/>
            <person name="Sykes S."/>
            <person name="Wortman J."/>
            <person name="Nusbaum C."/>
            <person name="Birren B."/>
        </authorList>
    </citation>
    <scope>NUCLEOTIDE SEQUENCE [LARGE SCALE GENOMIC DNA]</scope>
    <source>
        <strain evidence="1 2">YIT 12060</strain>
    </source>
</reference>
<dbReference type="HOGENOM" id="CLU_1773480_0_0_10"/>
<evidence type="ECO:0000313" key="2">
    <source>
        <dbReference type="Proteomes" id="UP000006008"/>
    </source>
</evidence>
<dbReference type="AlphaFoldDB" id="G5HBA8"/>